<dbReference type="AlphaFoldDB" id="A0A8K0IUE1"/>
<reference evidence="1" key="2">
    <citation type="submission" date="2019-07" db="EMBL/GenBank/DDBJ databases">
        <authorList>
            <person name="Yang Y."/>
            <person name="Bocs S."/>
            <person name="Baudouin L."/>
        </authorList>
    </citation>
    <scope>NUCLEOTIDE SEQUENCE</scope>
    <source>
        <tissue evidence="1">Spear leaf of Hainan Tall coconut</tissue>
    </source>
</reference>
<reference evidence="1" key="1">
    <citation type="journal article" date="2017" name="Gigascience">
        <title>The genome draft of coconut (Cocos nucifera).</title>
        <authorList>
            <person name="Xiao Y."/>
            <person name="Xu P."/>
            <person name="Fan H."/>
            <person name="Baudouin L."/>
            <person name="Xia W."/>
            <person name="Bocs S."/>
            <person name="Xu J."/>
            <person name="Li Q."/>
            <person name="Guo A."/>
            <person name="Zhou L."/>
            <person name="Li J."/>
            <person name="Wu Y."/>
            <person name="Ma Z."/>
            <person name="Armero A."/>
            <person name="Issali A.E."/>
            <person name="Liu N."/>
            <person name="Peng M."/>
            <person name="Yang Y."/>
        </authorList>
    </citation>
    <scope>NUCLEOTIDE SEQUENCE</scope>
    <source>
        <tissue evidence="1">Spear leaf of Hainan Tall coconut</tissue>
    </source>
</reference>
<proteinExistence type="predicted"/>
<dbReference type="Proteomes" id="UP000797356">
    <property type="component" value="Chromosome 14"/>
</dbReference>
<organism evidence="1 2">
    <name type="scientific">Cocos nucifera</name>
    <name type="common">Coconut palm</name>
    <dbReference type="NCBI Taxonomy" id="13894"/>
    <lineage>
        <taxon>Eukaryota</taxon>
        <taxon>Viridiplantae</taxon>
        <taxon>Streptophyta</taxon>
        <taxon>Embryophyta</taxon>
        <taxon>Tracheophyta</taxon>
        <taxon>Spermatophyta</taxon>
        <taxon>Magnoliopsida</taxon>
        <taxon>Liliopsida</taxon>
        <taxon>Arecaceae</taxon>
        <taxon>Arecoideae</taxon>
        <taxon>Cocoseae</taxon>
        <taxon>Attaleinae</taxon>
        <taxon>Cocos</taxon>
    </lineage>
</organism>
<protein>
    <submittedName>
        <fullName evidence="1">Uncharacterized protein</fullName>
    </submittedName>
</protein>
<accession>A0A8K0IUE1</accession>
<evidence type="ECO:0000313" key="1">
    <source>
        <dbReference type="EMBL" id="KAG1367906.1"/>
    </source>
</evidence>
<keyword evidence="2" id="KW-1185">Reference proteome</keyword>
<gene>
    <name evidence="1" type="ORF">COCNU_14G003740</name>
</gene>
<sequence>MASASASILPSLFLSGNKNIFKNLRKLPASTVKGRQRRAPVVAKALGDSSDSSSQSIVKYVQNAPLSQFGHLAISLRPSTSFLLSQVLLSSLEYCSLGGLYIGTSYSNLTGKSYREILRIRSQIYSAGERLQGSNQAGSSEARFKFWNFHKNVLLFLCMGFVDNNVLLRRCIALDRTCQ</sequence>
<name>A0A8K0IUE1_COCNU</name>
<dbReference type="OrthoDB" id="2014299at2759"/>
<dbReference type="EMBL" id="CM017885">
    <property type="protein sequence ID" value="KAG1367906.1"/>
    <property type="molecule type" value="Genomic_DNA"/>
</dbReference>
<comment type="caution">
    <text evidence="1">The sequence shown here is derived from an EMBL/GenBank/DDBJ whole genome shotgun (WGS) entry which is preliminary data.</text>
</comment>
<evidence type="ECO:0000313" key="2">
    <source>
        <dbReference type="Proteomes" id="UP000797356"/>
    </source>
</evidence>